<dbReference type="FunFam" id="3.40.50.2000:FF:000120">
    <property type="entry name" value="UDP-glycosyltransferase 76C1"/>
    <property type="match status" value="1"/>
</dbReference>
<evidence type="ECO:0000256" key="2">
    <source>
        <dbReference type="ARBA" id="ARBA00022679"/>
    </source>
</evidence>
<dbReference type="Proteomes" id="UP001457282">
    <property type="component" value="Unassembled WGS sequence"/>
</dbReference>
<dbReference type="EMBL" id="JBEDUW010000007">
    <property type="protein sequence ID" value="KAK9913662.1"/>
    <property type="molecule type" value="Genomic_DNA"/>
</dbReference>
<proteinExistence type="inferred from homology"/>
<evidence type="ECO:0000313" key="4">
    <source>
        <dbReference type="Proteomes" id="UP001457282"/>
    </source>
</evidence>
<dbReference type="CDD" id="cd03784">
    <property type="entry name" value="GT1_Gtf-like"/>
    <property type="match status" value="1"/>
</dbReference>
<evidence type="ECO:0000256" key="1">
    <source>
        <dbReference type="ARBA" id="ARBA00009995"/>
    </source>
</evidence>
<sequence length="456" mass="51711">MEIATETCGVQQIKGRRRLVLFPLPYQGHISPMLQLANILYSKGFSVTIIHTRFNSPNPSSHPDFTFLSIPDGLLEHQASTKDIIALNTVLNVNCVEPFKDCLAKLLADEDSNVACLITDVMWHFTQSVADSFEIPRLVLRTTSVWSFHLMVNLPLFRASGYLSIQEEPVQGHPLLKVEELPMFKTHNLEDLYRLVSSVVKEIKASAGFIWNTFEELEHEAMTKFVQDFPNVPMFPIGSFHKYFSASSSSLIEQDQSSITWLNTRSPKSVLYVSFGSLAEFSETEFLEIAWGLVNSMQPFLWVVRPRLIRGCSEWLEDLPNGFMAMVNGRGHIVKWAHQQEVLAHFAVGGFWTHNGWNSTLESICEGVPMICLPRFADQMVNARYVSDIWRVGLHLENKIERGEIGNAIRKLMVGSEGEELRQRSNELKENLNTSLRHGDSSCSCVERLTSYILSL</sequence>
<name>A0AAW1W2I5_RUBAR</name>
<accession>A0AAW1W2I5</accession>
<dbReference type="GO" id="GO:0080044">
    <property type="term" value="F:quercetin 7-O-glucosyltransferase activity"/>
    <property type="evidence" value="ECO:0007669"/>
    <property type="project" value="TreeGrafter"/>
</dbReference>
<dbReference type="AlphaFoldDB" id="A0AAW1W2I5"/>
<dbReference type="InterPro" id="IPR002213">
    <property type="entry name" value="UDP_glucos_trans"/>
</dbReference>
<dbReference type="PANTHER" id="PTHR11926">
    <property type="entry name" value="GLUCOSYL/GLUCURONOSYL TRANSFERASES"/>
    <property type="match status" value="1"/>
</dbReference>
<evidence type="ECO:0000313" key="3">
    <source>
        <dbReference type="EMBL" id="KAK9913662.1"/>
    </source>
</evidence>
<gene>
    <name evidence="3" type="ORF">M0R45_037472</name>
</gene>
<dbReference type="Pfam" id="PF00201">
    <property type="entry name" value="UDPGT"/>
    <property type="match status" value="1"/>
</dbReference>
<dbReference type="FunFam" id="3.40.50.2000:FF:000060">
    <property type="entry name" value="Glycosyltransferase"/>
    <property type="match status" value="1"/>
</dbReference>
<comment type="similarity">
    <text evidence="1">Belongs to the UDP-glycosyltransferase family.</text>
</comment>
<dbReference type="GO" id="GO:0080043">
    <property type="term" value="F:quercetin 3-O-glucosyltransferase activity"/>
    <property type="evidence" value="ECO:0007669"/>
    <property type="project" value="TreeGrafter"/>
</dbReference>
<dbReference type="PANTHER" id="PTHR11926:SF1464">
    <property type="entry name" value="UDP-GLYCOSYLTRANSFERASE 76B1-LIKE"/>
    <property type="match status" value="1"/>
</dbReference>
<protein>
    <submittedName>
        <fullName evidence="3">Uncharacterized protein</fullName>
    </submittedName>
</protein>
<reference evidence="3 4" key="1">
    <citation type="journal article" date="2023" name="G3 (Bethesda)">
        <title>A chromosome-length genome assembly and annotation of blackberry (Rubus argutus, cv. 'Hillquist').</title>
        <authorList>
            <person name="Bruna T."/>
            <person name="Aryal R."/>
            <person name="Dudchenko O."/>
            <person name="Sargent D.J."/>
            <person name="Mead D."/>
            <person name="Buti M."/>
            <person name="Cavallini A."/>
            <person name="Hytonen T."/>
            <person name="Andres J."/>
            <person name="Pham M."/>
            <person name="Weisz D."/>
            <person name="Mascagni F."/>
            <person name="Usai G."/>
            <person name="Natali L."/>
            <person name="Bassil N."/>
            <person name="Fernandez G.E."/>
            <person name="Lomsadze A."/>
            <person name="Armour M."/>
            <person name="Olukolu B."/>
            <person name="Poorten T."/>
            <person name="Britton C."/>
            <person name="Davik J."/>
            <person name="Ashrafi H."/>
            <person name="Aiden E.L."/>
            <person name="Borodovsky M."/>
            <person name="Worthington M."/>
        </authorList>
    </citation>
    <scope>NUCLEOTIDE SEQUENCE [LARGE SCALE GENOMIC DNA]</scope>
    <source>
        <strain evidence="3">PI 553951</strain>
    </source>
</reference>
<keyword evidence="2" id="KW-0808">Transferase</keyword>
<dbReference type="SUPFAM" id="SSF53756">
    <property type="entry name" value="UDP-Glycosyltransferase/glycogen phosphorylase"/>
    <property type="match status" value="1"/>
</dbReference>
<dbReference type="Gene3D" id="3.40.50.2000">
    <property type="entry name" value="Glycogen Phosphorylase B"/>
    <property type="match status" value="2"/>
</dbReference>
<comment type="caution">
    <text evidence="3">The sequence shown here is derived from an EMBL/GenBank/DDBJ whole genome shotgun (WGS) entry which is preliminary data.</text>
</comment>
<dbReference type="GO" id="GO:0009863">
    <property type="term" value="P:salicylic acid mediated signaling pathway"/>
    <property type="evidence" value="ECO:0007669"/>
    <property type="project" value="TreeGrafter"/>
</dbReference>
<keyword evidence="4" id="KW-1185">Reference proteome</keyword>
<organism evidence="3 4">
    <name type="scientific">Rubus argutus</name>
    <name type="common">Southern blackberry</name>
    <dbReference type="NCBI Taxonomy" id="59490"/>
    <lineage>
        <taxon>Eukaryota</taxon>
        <taxon>Viridiplantae</taxon>
        <taxon>Streptophyta</taxon>
        <taxon>Embryophyta</taxon>
        <taxon>Tracheophyta</taxon>
        <taxon>Spermatophyta</taxon>
        <taxon>Magnoliopsida</taxon>
        <taxon>eudicotyledons</taxon>
        <taxon>Gunneridae</taxon>
        <taxon>Pentapetalae</taxon>
        <taxon>rosids</taxon>
        <taxon>fabids</taxon>
        <taxon>Rosales</taxon>
        <taxon>Rosaceae</taxon>
        <taxon>Rosoideae</taxon>
        <taxon>Rosoideae incertae sedis</taxon>
        <taxon>Rubus</taxon>
    </lineage>
</organism>